<protein>
    <submittedName>
        <fullName evidence="2">Uncharacterized protein</fullName>
    </submittedName>
</protein>
<reference evidence="2" key="1">
    <citation type="submission" date="2019-08" db="EMBL/GenBank/DDBJ databases">
        <authorList>
            <person name="Kucharzyk K."/>
            <person name="Murdoch R.W."/>
            <person name="Higgins S."/>
            <person name="Loffler F."/>
        </authorList>
    </citation>
    <scope>NUCLEOTIDE SEQUENCE</scope>
</reference>
<feature type="region of interest" description="Disordered" evidence="1">
    <location>
        <begin position="516"/>
        <end position="581"/>
    </location>
</feature>
<feature type="compositionally biased region" description="Low complexity" evidence="1">
    <location>
        <begin position="39"/>
        <end position="48"/>
    </location>
</feature>
<sequence>MSAPPWTARDRPENIGPSAPCQLRRRPRNADPRSDAGPGRALLAGSPLRGGLPGSGLLRRLRSRRGLRGRRSGGLLRCCRLLRGRLLRRRLLRGGLPRRGALGPLLGEQLGAPLRGQRFQDVGPAQRRVGLAVGDVRPEPAVLDHHRLAGDRVGAQLLERRLGRGPATLLGLGVDRLGLGQRDGEDLVLRPQRAGIGALLQVRAVAAVLRGDLRAVLGGADRTRQGEQLERIVEGDRLQVHRGEQRGGPRLGALGGVLGQHLGDVRAEPAGLRHDRVPRPGVQAQGPLLAHRARQQVTGHLDGQLVGRQLVGDVRPLLGGDLLHVRAVATDAHHDAGVHVADREGRQRPGVDVAELVDQIVQAGVVEVVGARLTAPVEVVQHLEPLGLAAGDLVEVLLHLGGEGVVDQLGEVLLQQPGDGEGEPGRHQGGALLEHVVAAGDGPDDRRVRRRPADLELLELGDQRRLGVAGRRLRLVALGLDPGDVDRPALGQLRQPALGVVGHPVVDRLDVGLEEAGEGDGAAAGDEGAGLPGGRGRPQGDRHRLAAGVGHLGGDGAHPDQLVEPEPVTRQPGLPWRTEGRPGRADGLVRLLGILHLGGVEPRLRRHVVGAVELGGLGPGGPDRLAGQLDGVGTHVGDEATLVQLLGDRHGPLGGEAELATGLLLQRGGAERGVRVADVRLGLDRDDPHRGRLQTGGQRPGAGLVEVDERLGGLPALGGGLLEGAVGVEVAALGDPPTVDRGESGRERLRCGVGAGVQGGLEVPVAGGAEGDPLPLPVDDQPGGDRLHPARRQPRHDLLPQHRGDLVAVQAVEDATGLLGVDQIGVDVARVGDGVLDGVLGDLVEHHPADRHLGPELLLQVPGDRLALAVTVGGEVDVLGALECFLQPAQGRLLVGRDDVERDEAALDVDTGAGPLLALVLGGDLGGTGGQVTDVPAAGLDDVARPQVSLDLGGLGR</sequence>
<organism evidence="2">
    <name type="scientific">bioreactor metagenome</name>
    <dbReference type="NCBI Taxonomy" id="1076179"/>
    <lineage>
        <taxon>unclassified sequences</taxon>
        <taxon>metagenomes</taxon>
        <taxon>ecological metagenomes</taxon>
    </lineage>
</organism>
<feature type="region of interest" description="Disordered" evidence="1">
    <location>
        <begin position="1"/>
        <end position="48"/>
    </location>
</feature>
<comment type="caution">
    <text evidence="2">The sequence shown here is derived from an EMBL/GenBank/DDBJ whole genome shotgun (WGS) entry which is preliminary data.</text>
</comment>
<evidence type="ECO:0000256" key="1">
    <source>
        <dbReference type="SAM" id="MobiDB-lite"/>
    </source>
</evidence>
<proteinExistence type="predicted"/>
<dbReference type="AlphaFoldDB" id="A0A644XPS7"/>
<gene>
    <name evidence="2" type="ORF">SDC9_64147</name>
</gene>
<feature type="region of interest" description="Disordered" evidence="1">
    <location>
        <begin position="766"/>
        <end position="787"/>
    </location>
</feature>
<accession>A0A644XPS7</accession>
<feature type="compositionally biased region" description="Gly residues" evidence="1">
    <location>
        <begin position="519"/>
        <end position="537"/>
    </location>
</feature>
<evidence type="ECO:0000313" key="2">
    <source>
        <dbReference type="EMBL" id="MPM17748.1"/>
    </source>
</evidence>
<name>A0A644XPS7_9ZZZZ</name>
<dbReference type="EMBL" id="VSSQ01002854">
    <property type="protein sequence ID" value="MPM17748.1"/>
    <property type="molecule type" value="Genomic_DNA"/>
</dbReference>